<sequence length="200" mass="21864">MSLVARRPRTCAGCWPTSTARTAGAWPEHAGLAGPQALQRLLCTARWDADEVRDDVRAFVVDRLGPGGVLIADETGFVKKGTSSAGMQRQYSGTAGRIENCRIGVFLAYATPRGQTLLDRRLYLPEHTWLADRGRCQTAGIPGRGRLRHQARPGRRHDADRAGGRRGRPLGDRRYGLRPAASDLSEAAFYLRQLCRGGGI</sequence>
<reference evidence="3 4" key="1">
    <citation type="submission" date="2019-03" db="EMBL/GenBank/DDBJ databases">
        <title>Draft genome sequences of novel Actinobacteria.</title>
        <authorList>
            <person name="Sahin N."/>
            <person name="Ay H."/>
            <person name="Saygin H."/>
        </authorList>
    </citation>
    <scope>NUCLEOTIDE SEQUENCE [LARGE SCALE GENOMIC DNA]</scope>
    <source>
        <strain evidence="3 4">KC712</strain>
    </source>
</reference>
<evidence type="ECO:0000256" key="1">
    <source>
        <dbReference type="SAM" id="MobiDB-lite"/>
    </source>
</evidence>
<accession>A0A4R4WDA4</accession>
<dbReference type="Pfam" id="PF13546">
    <property type="entry name" value="DDE_5"/>
    <property type="match status" value="1"/>
</dbReference>
<dbReference type="PANTHER" id="PTHR33627:SF1">
    <property type="entry name" value="TRANSPOSASE"/>
    <property type="match status" value="1"/>
</dbReference>
<feature type="domain" description="Transposase IS701-like DDE" evidence="2">
    <location>
        <begin position="26"/>
        <end position="143"/>
    </location>
</feature>
<dbReference type="AlphaFoldDB" id="A0A4R4WDA4"/>
<comment type="caution">
    <text evidence="3">The sequence shown here is derived from an EMBL/GenBank/DDBJ whole genome shotgun (WGS) entry which is preliminary data.</text>
</comment>
<evidence type="ECO:0000313" key="3">
    <source>
        <dbReference type="EMBL" id="TDD16181.1"/>
    </source>
</evidence>
<feature type="compositionally biased region" description="Basic residues" evidence="1">
    <location>
        <begin position="145"/>
        <end position="155"/>
    </location>
</feature>
<name>A0A4R4WDA4_9ACTN</name>
<evidence type="ECO:0000259" key="2">
    <source>
        <dbReference type="Pfam" id="PF13546"/>
    </source>
</evidence>
<dbReference type="InterPro" id="IPR039365">
    <property type="entry name" value="IS701-like"/>
</dbReference>
<dbReference type="Proteomes" id="UP000294543">
    <property type="component" value="Unassembled WGS sequence"/>
</dbReference>
<dbReference type="EMBL" id="SMKP01000110">
    <property type="protein sequence ID" value="TDD16181.1"/>
    <property type="molecule type" value="Genomic_DNA"/>
</dbReference>
<feature type="region of interest" description="Disordered" evidence="1">
    <location>
        <begin position="141"/>
        <end position="176"/>
    </location>
</feature>
<organism evidence="3 4">
    <name type="scientific">Nonomuraea diastatica</name>
    <dbReference type="NCBI Taxonomy" id="1848329"/>
    <lineage>
        <taxon>Bacteria</taxon>
        <taxon>Bacillati</taxon>
        <taxon>Actinomycetota</taxon>
        <taxon>Actinomycetes</taxon>
        <taxon>Streptosporangiales</taxon>
        <taxon>Streptosporangiaceae</taxon>
        <taxon>Nonomuraea</taxon>
    </lineage>
</organism>
<proteinExistence type="predicted"/>
<dbReference type="PANTHER" id="PTHR33627">
    <property type="entry name" value="TRANSPOSASE"/>
    <property type="match status" value="1"/>
</dbReference>
<keyword evidence="4" id="KW-1185">Reference proteome</keyword>
<feature type="compositionally biased region" description="Basic and acidic residues" evidence="1">
    <location>
        <begin position="156"/>
        <end position="175"/>
    </location>
</feature>
<evidence type="ECO:0000313" key="4">
    <source>
        <dbReference type="Proteomes" id="UP000294543"/>
    </source>
</evidence>
<protein>
    <submittedName>
        <fullName evidence="3">Transposase</fullName>
    </submittedName>
</protein>
<gene>
    <name evidence="3" type="ORF">E1294_32050</name>
</gene>
<dbReference type="OrthoDB" id="4954307at2"/>
<dbReference type="InterPro" id="IPR038721">
    <property type="entry name" value="IS701-like_DDE_dom"/>
</dbReference>